<proteinExistence type="predicted"/>
<sequence length="80" mass="8925">MVTKTSRRLHSGHVIATAANKGTSRGDYSDTANESEVRKICLEAANKTNQNLDKEALDLIAELVWKKLRSLSQDLEHFAK</sequence>
<dbReference type="InterPro" id="IPR009072">
    <property type="entry name" value="Histone-fold"/>
</dbReference>
<feature type="compositionally biased region" description="Basic residues" evidence="2">
    <location>
        <begin position="1"/>
        <end position="11"/>
    </location>
</feature>
<dbReference type="GO" id="GO:0071821">
    <property type="term" value="C:FANCM-MHF complex"/>
    <property type="evidence" value="ECO:0007669"/>
    <property type="project" value="InterPro"/>
</dbReference>
<dbReference type="EMBL" id="OE214916">
    <property type="protein sequence ID" value="CAD7581330.1"/>
    <property type="molecule type" value="Genomic_DNA"/>
</dbReference>
<dbReference type="GO" id="GO:0046982">
    <property type="term" value="F:protein heterodimerization activity"/>
    <property type="evidence" value="ECO:0007669"/>
    <property type="project" value="InterPro"/>
</dbReference>
<evidence type="ECO:0000256" key="1">
    <source>
        <dbReference type="ARBA" id="ARBA00016400"/>
    </source>
</evidence>
<dbReference type="Pfam" id="PF15630">
    <property type="entry name" value="CENP-S"/>
    <property type="match status" value="1"/>
</dbReference>
<protein>
    <recommendedName>
        <fullName evidence="1">Centromere protein S</fullName>
    </recommendedName>
</protein>
<dbReference type="InterPro" id="IPR029003">
    <property type="entry name" value="CENP-S/Mhf1"/>
</dbReference>
<accession>A0A7R9JL32</accession>
<organism evidence="3">
    <name type="scientific">Timema californicum</name>
    <name type="common">California timema</name>
    <name type="synonym">Walking stick</name>
    <dbReference type="NCBI Taxonomy" id="61474"/>
    <lineage>
        <taxon>Eukaryota</taxon>
        <taxon>Metazoa</taxon>
        <taxon>Ecdysozoa</taxon>
        <taxon>Arthropoda</taxon>
        <taxon>Hexapoda</taxon>
        <taxon>Insecta</taxon>
        <taxon>Pterygota</taxon>
        <taxon>Neoptera</taxon>
        <taxon>Polyneoptera</taxon>
        <taxon>Phasmatodea</taxon>
        <taxon>Timematodea</taxon>
        <taxon>Timematoidea</taxon>
        <taxon>Timematidae</taxon>
        <taxon>Timema</taxon>
    </lineage>
</organism>
<gene>
    <name evidence="3" type="ORF">TCMB3V08_LOCUS13863</name>
</gene>
<evidence type="ECO:0000256" key="2">
    <source>
        <dbReference type="SAM" id="MobiDB-lite"/>
    </source>
</evidence>
<evidence type="ECO:0000313" key="3">
    <source>
        <dbReference type="EMBL" id="CAD7581330.1"/>
    </source>
</evidence>
<name>A0A7R9JL32_TIMCA</name>
<feature type="region of interest" description="Disordered" evidence="2">
    <location>
        <begin position="1"/>
        <end position="30"/>
    </location>
</feature>
<dbReference type="Gene3D" id="1.10.20.10">
    <property type="entry name" value="Histone, subunit A"/>
    <property type="match status" value="1"/>
</dbReference>
<dbReference type="AlphaFoldDB" id="A0A7R9JL32"/>
<reference evidence="3" key="1">
    <citation type="submission" date="2020-11" db="EMBL/GenBank/DDBJ databases">
        <authorList>
            <person name="Tran Van P."/>
        </authorList>
    </citation>
    <scope>NUCLEOTIDE SEQUENCE</scope>
</reference>